<accession>A0A8R7PI02</accession>
<proteinExistence type="predicted"/>
<keyword evidence="2" id="KW-1185">Reference proteome</keyword>
<protein>
    <submittedName>
        <fullName evidence="1">Uncharacterized protein</fullName>
    </submittedName>
</protein>
<organism evidence="1 2">
    <name type="scientific">Triticum urartu</name>
    <name type="common">Red wild einkorn</name>
    <name type="synonym">Crithodium urartu</name>
    <dbReference type="NCBI Taxonomy" id="4572"/>
    <lineage>
        <taxon>Eukaryota</taxon>
        <taxon>Viridiplantae</taxon>
        <taxon>Streptophyta</taxon>
        <taxon>Embryophyta</taxon>
        <taxon>Tracheophyta</taxon>
        <taxon>Spermatophyta</taxon>
        <taxon>Magnoliopsida</taxon>
        <taxon>Liliopsida</taxon>
        <taxon>Poales</taxon>
        <taxon>Poaceae</taxon>
        <taxon>BOP clade</taxon>
        <taxon>Pooideae</taxon>
        <taxon>Triticodae</taxon>
        <taxon>Triticeae</taxon>
        <taxon>Triticinae</taxon>
        <taxon>Triticum</taxon>
    </lineage>
</organism>
<reference evidence="1" key="2">
    <citation type="submission" date="2018-03" db="EMBL/GenBank/DDBJ databases">
        <title>The Triticum urartu genome reveals the dynamic nature of wheat genome evolution.</title>
        <authorList>
            <person name="Ling H."/>
            <person name="Ma B."/>
            <person name="Shi X."/>
            <person name="Liu H."/>
            <person name="Dong L."/>
            <person name="Sun H."/>
            <person name="Cao Y."/>
            <person name="Gao Q."/>
            <person name="Zheng S."/>
            <person name="Li Y."/>
            <person name="Yu Y."/>
            <person name="Du H."/>
            <person name="Qi M."/>
            <person name="Li Y."/>
            <person name="Yu H."/>
            <person name="Cui Y."/>
            <person name="Wang N."/>
            <person name="Chen C."/>
            <person name="Wu H."/>
            <person name="Zhao Y."/>
            <person name="Zhang J."/>
            <person name="Li Y."/>
            <person name="Zhou W."/>
            <person name="Zhang B."/>
            <person name="Hu W."/>
            <person name="Eijk M."/>
            <person name="Tang J."/>
            <person name="Witsenboer H."/>
            <person name="Zhao S."/>
            <person name="Li Z."/>
            <person name="Zhang A."/>
            <person name="Wang D."/>
            <person name="Liang C."/>
        </authorList>
    </citation>
    <scope>NUCLEOTIDE SEQUENCE [LARGE SCALE GENOMIC DNA]</scope>
    <source>
        <strain evidence="1">cv. G1812</strain>
    </source>
</reference>
<dbReference type="AlphaFoldDB" id="A0A8R7PI02"/>
<dbReference type="EnsemblPlants" id="TuG1812G0200004483.01.T01">
    <property type="protein sequence ID" value="TuG1812G0200004483.01.T01"/>
    <property type="gene ID" value="TuG1812G0200004483.01"/>
</dbReference>
<reference evidence="1" key="3">
    <citation type="submission" date="2022-06" db="UniProtKB">
        <authorList>
            <consortium name="EnsemblPlants"/>
        </authorList>
    </citation>
    <scope>IDENTIFICATION</scope>
</reference>
<reference evidence="2" key="1">
    <citation type="journal article" date="2013" name="Nature">
        <title>Draft genome of the wheat A-genome progenitor Triticum urartu.</title>
        <authorList>
            <person name="Ling H.Q."/>
            <person name="Zhao S."/>
            <person name="Liu D."/>
            <person name="Wang J."/>
            <person name="Sun H."/>
            <person name="Zhang C."/>
            <person name="Fan H."/>
            <person name="Li D."/>
            <person name="Dong L."/>
            <person name="Tao Y."/>
            <person name="Gao C."/>
            <person name="Wu H."/>
            <person name="Li Y."/>
            <person name="Cui Y."/>
            <person name="Guo X."/>
            <person name="Zheng S."/>
            <person name="Wang B."/>
            <person name="Yu K."/>
            <person name="Liang Q."/>
            <person name="Yang W."/>
            <person name="Lou X."/>
            <person name="Chen J."/>
            <person name="Feng M."/>
            <person name="Jian J."/>
            <person name="Zhang X."/>
            <person name="Luo G."/>
            <person name="Jiang Y."/>
            <person name="Liu J."/>
            <person name="Wang Z."/>
            <person name="Sha Y."/>
            <person name="Zhang B."/>
            <person name="Wu H."/>
            <person name="Tang D."/>
            <person name="Shen Q."/>
            <person name="Xue P."/>
            <person name="Zou S."/>
            <person name="Wang X."/>
            <person name="Liu X."/>
            <person name="Wang F."/>
            <person name="Yang Y."/>
            <person name="An X."/>
            <person name="Dong Z."/>
            <person name="Zhang K."/>
            <person name="Zhang X."/>
            <person name="Luo M.C."/>
            <person name="Dvorak J."/>
            <person name="Tong Y."/>
            <person name="Wang J."/>
            <person name="Yang H."/>
            <person name="Li Z."/>
            <person name="Wang D."/>
            <person name="Zhang A."/>
            <person name="Wang J."/>
        </authorList>
    </citation>
    <scope>NUCLEOTIDE SEQUENCE</scope>
    <source>
        <strain evidence="2">cv. G1812</strain>
    </source>
</reference>
<dbReference type="Gramene" id="TuG1812G0200004483.01.T01">
    <property type="protein sequence ID" value="TuG1812G0200004483.01.T01"/>
    <property type="gene ID" value="TuG1812G0200004483.01"/>
</dbReference>
<dbReference type="Proteomes" id="UP000015106">
    <property type="component" value="Chromosome 2"/>
</dbReference>
<evidence type="ECO:0000313" key="2">
    <source>
        <dbReference type="Proteomes" id="UP000015106"/>
    </source>
</evidence>
<evidence type="ECO:0000313" key="1">
    <source>
        <dbReference type="EnsemblPlants" id="TuG1812G0200004483.01.T01"/>
    </source>
</evidence>
<name>A0A8R7PI02_TRIUA</name>
<sequence>MMAMAVGQQNTIGVGIGLNMCLDSTNEQKPNIGEVGRSTTRAAVSVQVAHENEEPEDKPMILDRKGKAKAIEYPDAVPWSQWQKTMHELLGASFAHVAVVAAIQFEWRDGLQWSGSMGSWLQ</sequence>